<name>A0A1W9NXY0_UNCC3</name>
<proteinExistence type="inferred from homology"/>
<dbReference type="Proteomes" id="UP000192520">
    <property type="component" value="Unassembled WGS sequence"/>
</dbReference>
<evidence type="ECO:0000256" key="4">
    <source>
        <dbReference type="RuleBase" id="RU000535"/>
    </source>
</evidence>
<organism evidence="5 6">
    <name type="scientific">candidate division CPR3 bacterium 4484_211</name>
    <dbReference type="NCBI Taxonomy" id="1968527"/>
    <lineage>
        <taxon>Bacteria</taxon>
        <taxon>Bacteria division CPR3</taxon>
    </lineage>
</organism>
<gene>
    <name evidence="3" type="primary">groES</name>
    <name evidence="3" type="synonym">groS</name>
    <name evidence="5" type="ORF">B5M47_02205</name>
</gene>
<dbReference type="PANTHER" id="PTHR10772">
    <property type="entry name" value="10 KDA HEAT SHOCK PROTEIN"/>
    <property type="match status" value="1"/>
</dbReference>
<dbReference type="GO" id="GO:0005524">
    <property type="term" value="F:ATP binding"/>
    <property type="evidence" value="ECO:0007669"/>
    <property type="project" value="InterPro"/>
</dbReference>
<evidence type="ECO:0000313" key="6">
    <source>
        <dbReference type="Proteomes" id="UP000192520"/>
    </source>
</evidence>
<dbReference type="SMART" id="SM00883">
    <property type="entry name" value="Cpn10"/>
    <property type="match status" value="1"/>
</dbReference>
<dbReference type="PROSITE" id="PS00681">
    <property type="entry name" value="CHAPERONINS_CPN10"/>
    <property type="match status" value="1"/>
</dbReference>
<comment type="subunit">
    <text evidence="3">Heptamer of 7 subunits arranged in a ring. Interacts with the chaperonin GroEL.</text>
</comment>
<comment type="caution">
    <text evidence="5">The sequence shown here is derived from an EMBL/GenBank/DDBJ whole genome shotgun (WGS) entry which is preliminary data.</text>
</comment>
<keyword evidence="3" id="KW-0963">Cytoplasm</keyword>
<dbReference type="PRINTS" id="PR00297">
    <property type="entry name" value="CHAPERONIN10"/>
</dbReference>
<accession>A0A1W9NXY0</accession>
<dbReference type="GO" id="GO:0046872">
    <property type="term" value="F:metal ion binding"/>
    <property type="evidence" value="ECO:0007669"/>
    <property type="project" value="TreeGrafter"/>
</dbReference>
<dbReference type="HAMAP" id="MF_00580">
    <property type="entry name" value="CH10"/>
    <property type="match status" value="1"/>
</dbReference>
<dbReference type="AlphaFoldDB" id="A0A1W9NXY0"/>
<dbReference type="Gene3D" id="2.30.33.40">
    <property type="entry name" value="GroES chaperonin"/>
    <property type="match status" value="1"/>
</dbReference>
<keyword evidence="2 3" id="KW-0143">Chaperone</keyword>
<dbReference type="GO" id="GO:0051082">
    <property type="term" value="F:unfolded protein binding"/>
    <property type="evidence" value="ECO:0007669"/>
    <property type="project" value="TreeGrafter"/>
</dbReference>
<evidence type="ECO:0000256" key="1">
    <source>
        <dbReference type="ARBA" id="ARBA00006975"/>
    </source>
</evidence>
<reference evidence="6" key="1">
    <citation type="submission" date="2017-03" db="EMBL/GenBank/DDBJ databases">
        <title>Novel pathways for hydrocarbon cycling and metabolic interdependencies in hydrothermal sediment communities.</title>
        <authorList>
            <person name="Dombrowski N."/>
            <person name="Seitz K."/>
            <person name="Teske A."/>
            <person name="Baker B."/>
        </authorList>
    </citation>
    <scope>NUCLEOTIDE SEQUENCE [LARGE SCALE GENOMIC DNA]</scope>
</reference>
<dbReference type="STRING" id="1968527.B5M47_02205"/>
<dbReference type="GO" id="GO:0044183">
    <property type="term" value="F:protein folding chaperone"/>
    <property type="evidence" value="ECO:0007669"/>
    <property type="project" value="InterPro"/>
</dbReference>
<dbReference type="EMBL" id="MZGJ01000010">
    <property type="protein sequence ID" value="OQX51011.1"/>
    <property type="molecule type" value="Genomic_DNA"/>
</dbReference>
<dbReference type="NCBIfam" id="NF001531">
    <property type="entry name" value="PRK00364.2-2"/>
    <property type="match status" value="1"/>
</dbReference>
<evidence type="ECO:0000256" key="3">
    <source>
        <dbReference type="HAMAP-Rule" id="MF_00580"/>
    </source>
</evidence>
<dbReference type="FunFam" id="2.30.33.40:FF:000001">
    <property type="entry name" value="10 kDa chaperonin"/>
    <property type="match status" value="1"/>
</dbReference>
<dbReference type="Pfam" id="PF00166">
    <property type="entry name" value="Cpn10"/>
    <property type="match status" value="1"/>
</dbReference>
<dbReference type="PANTHER" id="PTHR10772:SF63">
    <property type="entry name" value="20 KDA CHAPERONIN, CHLOROPLASTIC"/>
    <property type="match status" value="1"/>
</dbReference>
<dbReference type="InterPro" id="IPR037124">
    <property type="entry name" value="Chaperonin_GroES_sf"/>
</dbReference>
<dbReference type="GO" id="GO:0005737">
    <property type="term" value="C:cytoplasm"/>
    <property type="evidence" value="ECO:0007669"/>
    <property type="project" value="UniProtKB-SubCell"/>
</dbReference>
<comment type="function">
    <text evidence="3 4">Together with the chaperonin GroEL, plays an essential role in assisting protein folding. The GroEL-GroES system forms a nano-cage that allows encapsulation of the non-native substrate proteins and provides a physical environment optimized to promote and accelerate protein folding. GroES binds to the apical surface of the GroEL ring, thereby capping the opening of the GroEL channel.</text>
</comment>
<evidence type="ECO:0000313" key="5">
    <source>
        <dbReference type="EMBL" id="OQX51011.1"/>
    </source>
</evidence>
<protein>
    <recommendedName>
        <fullName evidence="3">Co-chaperonin GroES</fullName>
    </recommendedName>
    <alternativeName>
        <fullName evidence="3">10 kDa chaperonin</fullName>
    </alternativeName>
    <alternativeName>
        <fullName evidence="3">Chaperonin-10</fullName>
        <shortName evidence="3">Cpn10</shortName>
    </alternativeName>
</protein>
<dbReference type="InterPro" id="IPR020818">
    <property type="entry name" value="Chaperonin_GroES"/>
</dbReference>
<dbReference type="InterPro" id="IPR011032">
    <property type="entry name" value="GroES-like_sf"/>
</dbReference>
<dbReference type="InterPro" id="IPR018369">
    <property type="entry name" value="Chaprnonin_Cpn10_CS"/>
</dbReference>
<dbReference type="NCBIfam" id="NF001533">
    <property type="entry name" value="PRK00364.2-4"/>
    <property type="match status" value="1"/>
</dbReference>
<evidence type="ECO:0000256" key="2">
    <source>
        <dbReference type="ARBA" id="ARBA00023186"/>
    </source>
</evidence>
<dbReference type="CDD" id="cd00320">
    <property type="entry name" value="cpn10"/>
    <property type="match status" value="1"/>
</dbReference>
<comment type="subcellular location">
    <subcellularLocation>
        <location evidence="3">Cytoplasm</location>
    </subcellularLocation>
</comment>
<dbReference type="SUPFAM" id="SSF50129">
    <property type="entry name" value="GroES-like"/>
    <property type="match status" value="1"/>
</dbReference>
<sequence length="108" mass="11898">MTKTARASGNILKKIKPLGDRVLVRPISKEETTESGIIIPDTAKEERPQEGEVLAVGPGKLNEKGERIVPEVKVGDRVMFKKYSPEELKIEGEEFLIVNESDILAVIG</sequence>
<dbReference type="GO" id="GO:0051087">
    <property type="term" value="F:protein-folding chaperone binding"/>
    <property type="evidence" value="ECO:0007669"/>
    <property type="project" value="TreeGrafter"/>
</dbReference>
<comment type="similarity">
    <text evidence="1 3 4">Belongs to the GroES chaperonin family.</text>
</comment>